<dbReference type="Pfam" id="PF06293">
    <property type="entry name" value="Kdo"/>
    <property type="match status" value="1"/>
</dbReference>
<dbReference type="InterPro" id="IPR011009">
    <property type="entry name" value="Kinase-like_dom_sf"/>
</dbReference>
<evidence type="ECO:0000313" key="1">
    <source>
        <dbReference type="EMBL" id="SDT84238.1"/>
    </source>
</evidence>
<dbReference type="GO" id="GO:0016301">
    <property type="term" value="F:kinase activity"/>
    <property type="evidence" value="ECO:0007669"/>
    <property type="project" value="InterPro"/>
</dbReference>
<sequence length="274" mass="32091">MIVLPKIWKEYWNIEKKGFERLFGVEGSIYRECSGRRTVRFHFGDEYYFGKFHTGVGWKKIIKNLIQFRTPPVLSARNEWQAIKKLKSIGVSTMRLVGYGKVGWNPAKIHSFVVTHELKETISLEKYCQDWASSPPSKTLKRALITEVAKITRTIHENGLNHRDLYICHYLLDIAKGVDAIGPEDIHLYLIDLHRVQIRARTPLRWRAKDVSALLFSSMDLGLTKEDLLLFAGIYHNTTPEKSINENKFFWWLVKQRAVNLYKKEFKKNPQAIW</sequence>
<dbReference type="UniPathway" id="UPA00958"/>
<proteinExistence type="predicted"/>
<organism evidence="1 2">
    <name type="scientific">Desulfobacula phenolica</name>
    <dbReference type="NCBI Taxonomy" id="90732"/>
    <lineage>
        <taxon>Bacteria</taxon>
        <taxon>Pseudomonadati</taxon>
        <taxon>Thermodesulfobacteriota</taxon>
        <taxon>Desulfobacteria</taxon>
        <taxon>Desulfobacterales</taxon>
        <taxon>Desulfobacteraceae</taxon>
        <taxon>Desulfobacula</taxon>
    </lineage>
</organism>
<protein>
    <submittedName>
        <fullName evidence="1">Heptose I phosphotransferase</fullName>
    </submittedName>
</protein>
<dbReference type="SUPFAM" id="SSF56112">
    <property type="entry name" value="Protein kinase-like (PK-like)"/>
    <property type="match status" value="1"/>
</dbReference>
<keyword evidence="2" id="KW-1185">Reference proteome</keyword>
<name>A0A1H2DPE5_9BACT</name>
<keyword evidence="1" id="KW-0808">Transferase</keyword>
<evidence type="ECO:0000313" key="2">
    <source>
        <dbReference type="Proteomes" id="UP000199608"/>
    </source>
</evidence>
<reference evidence="2" key="1">
    <citation type="submission" date="2016-10" db="EMBL/GenBank/DDBJ databases">
        <authorList>
            <person name="Varghese N."/>
            <person name="Submissions S."/>
        </authorList>
    </citation>
    <scope>NUCLEOTIDE SEQUENCE [LARGE SCALE GENOMIC DNA]</scope>
    <source>
        <strain evidence="2">DSM 3384</strain>
    </source>
</reference>
<dbReference type="NCBIfam" id="NF011703">
    <property type="entry name" value="PRK15123.1"/>
    <property type="match status" value="1"/>
</dbReference>
<dbReference type="RefSeq" id="WP_092229503.1">
    <property type="nucleotide sequence ID" value="NZ_FNLL01000001.1"/>
</dbReference>
<dbReference type="Proteomes" id="UP000199608">
    <property type="component" value="Unassembled WGS sequence"/>
</dbReference>
<dbReference type="InterPro" id="IPR017172">
    <property type="entry name" value="Lsacc_core_hep_kinase_RfaP"/>
</dbReference>
<dbReference type="GO" id="GO:0009244">
    <property type="term" value="P:lipopolysaccharide core region biosynthetic process"/>
    <property type="evidence" value="ECO:0007669"/>
    <property type="project" value="UniProtKB-UniPathway"/>
</dbReference>
<gene>
    <name evidence="1" type="ORF">SAMN04487931_101169</name>
</gene>
<dbReference type="EMBL" id="FNLL01000001">
    <property type="protein sequence ID" value="SDT84238.1"/>
    <property type="molecule type" value="Genomic_DNA"/>
</dbReference>
<accession>A0A1H2DPE5</accession>
<dbReference type="AlphaFoldDB" id="A0A1H2DPE5"/>
<dbReference type="PIRSF" id="PIRSF037318">
    <property type="entry name" value="RfaP"/>
    <property type="match status" value="1"/>
</dbReference>